<evidence type="ECO:0000256" key="2">
    <source>
        <dbReference type="ARBA" id="ARBA00022801"/>
    </source>
</evidence>
<evidence type="ECO:0000256" key="1">
    <source>
        <dbReference type="ARBA" id="ARBA00022723"/>
    </source>
</evidence>
<keyword evidence="1" id="KW-0479">Metal-binding</keyword>
<dbReference type="PANTHER" id="PTHR45953:SF1">
    <property type="entry name" value="IDURONATE 2-SULFATASE"/>
    <property type="match status" value="1"/>
</dbReference>
<keyword evidence="2" id="KW-0378">Hydrolase</keyword>
<dbReference type="Gene3D" id="3.40.720.10">
    <property type="entry name" value="Alkaline Phosphatase, subunit A"/>
    <property type="match status" value="1"/>
</dbReference>
<dbReference type="InterPro" id="IPR017850">
    <property type="entry name" value="Alkaline_phosphatase_core_sf"/>
</dbReference>
<dbReference type="PANTHER" id="PTHR45953">
    <property type="entry name" value="IDURONATE 2-SULFATASE"/>
    <property type="match status" value="1"/>
</dbReference>
<reference evidence="4" key="1">
    <citation type="submission" date="2016-04" db="EMBL/GenBank/DDBJ databases">
        <authorList>
            <person name="Evans L.H."/>
            <person name="Alamgir A."/>
            <person name="Owens N."/>
            <person name="Weber N.D."/>
            <person name="Virtaneva K."/>
            <person name="Barbian K."/>
            <person name="Babar A."/>
            <person name="Rosenke K."/>
        </authorList>
    </citation>
    <scope>NUCLEOTIDE SEQUENCE</scope>
    <source>
        <strain evidence="4">86</strain>
    </source>
</reference>
<dbReference type="EMBL" id="FLUN01000001">
    <property type="protein sequence ID" value="SBW02178.1"/>
    <property type="molecule type" value="Genomic_DNA"/>
</dbReference>
<organism evidence="4">
    <name type="scientific">uncultured Eubacteriales bacterium</name>
    <dbReference type="NCBI Taxonomy" id="172733"/>
    <lineage>
        <taxon>Bacteria</taxon>
        <taxon>Bacillati</taxon>
        <taxon>Bacillota</taxon>
        <taxon>Clostridia</taxon>
        <taxon>Eubacteriales</taxon>
        <taxon>environmental samples</taxon>
    </lineage>
</organism>
<dbReference type="SUPFAM" id="SSF53649">
    <property type="entry name" value="Alkaline phosphatase-like"/>
    <property type="match status" value="1"/>
</dbReference>
<name>A0A212JS56_9FIRM</name>
<protein>
    <recommendedName>
        <fullName evidence="3">Sulfatase N-terminal domain-containing protein</fullName>
    </recommendedName>
</protein>
<accession>A0A212JS56</accession>
<evidence type="ECO:0000259" key="3">
    <source>
        <dbReference type="Pfam" id="PF00884"/>
    </source>
</evidence>
<sequence>MNERPNILMIMADQFRLTTLDGMGDNIPTPNIKRIMDRGVVFTQGCCSCPLCTPSRASLATGRYPSRCGVPVHDAVLSPEQPTYYQALRKAGYRVGLAGKSDLHKADKYCGVNGNLPSMYEYGFTDPFETEGKMNCAWISYREDGSKRLMGAYQKYLDKRGLLETINADYKAYMWEKPRYYAAPSVLPDEDFQDTFIGRAACDWLSRVEDDAPWHYFVSFAGPHNPWDPPREDYEFFRDASFPPPLADSLEGKPEWVKRRAAKQTGGMTAEQAQNVRRCYAASVRVVDRWVGELLDVLDQRGLADHTVVMFCADHGELLGDHGLFEKKAMYEASVRIPLVVSAPWMTERRDSEALAQLMDLAPTCLELAGAAYDEREMDARSLLPLLRGEDGPAAQPHEVQISELLNCQMVYDGRYKWIRSWNDQDELYDLQEDPDELNNIIGEHPEVTKRLLAYTFRQ</sequence>
<gene>
    <name evidence="4" type="ORF">KL86CLO1_11605</name>
</gene>
<dbReference type="GO" id="GO:0008484">
    <property type="term" value="F:sulfuric ester hydrolase activity"/>
    <property type="evidence" value="ECO:0007669"/>
    <property type="project" value="TreeGrafter"/>
</dbReference>
<proteinExistence type="predicted"/>
<dbReference type="GO" id="GO:0046872">
    <property type="term" value="F:metal ion binding"/>
    <property type="evidence" value="ECO:0007669"/>
    <property type="project" value="UniProtKB-KW"/>
</dbReference>
<evidence type="ECO:0000313" key="4">
    <source>
        <dbReference type="EMBL" id="SBW02178.1"/>
    </source>
</evidence>
<dbReference type="GO" id="GO:0005737">
    <property type="term" value="C:cytoplasm"/>
    <property type="evidence" value="ECO:0007669"/>
    <property type="project" value="TreeGrafter"/>
</dbReference>
<dbReference type="InterPro" id="IPR000917">
    <property type="entry name" value="Sulfatase_N"/>
</dbReference>
<feature type="domain" description="Sulfatase N-terminal" evidence="3">
    <location>
        <begin position="5"/>
        <end position="371"/>
    </location>
</feature>
<dbReference type="Pfam" id="PF00884">
    <property type="entry name" value="Sulfatase"/>
    <property type="match status" value="1"/>
</dbReference>
<dbReference type="AlphaFoldDB" id="A0A212JS56"/>